<feature type="non-terminal residue" evidence="2">
    <location>
        <position position="60"/>
    </location>
</feature>
<evidence type="ECO:0000313" key="2">
    <source>
        <dbReference type="EMBL" id="GFH28025.1"/>
    </source>
</evidence>
<dbReference type="EMBL" id="BLLF01003713">
    <property type="protein sequence ID" value="GFH28025.1"/>
    <property type="molecule type" value="Genomic_DNA"/>
</dbReference>
<protein>
    <submittedName>
        <fullName evidence="2">Uncharacterized protein</fullName>
    </submittedName>
</protein>
<name>A0A6A0A677_HAELA</name>
<reference evidence="2 3" key="1">
    <citation type="submission" date="2020-02" db="EMBL/GenBank/DDBJ databases">
        <title>Draft genome sequence of Haematococcus lacustris strain NIES-144.</title>
        <authorList>
            <person name="Morimoto D."/>
            <person name="Nakagawa S."/>
            <person name="Yoshida T."/>
            <person name="Sawayama S."/>
        </authorList>
    </citation>
    <scope>NUCLEOTIDE SEQUENCE [LARGE SCALE GENOMIC DNA]</scope>
    <source>
        <strain evidence="2 3">NIES-144</strain>
    </source>
</reference>
<evidence type="ECO:0000256" key="1">
    <source>
        <dbReference type="SAM" id="MobiDB-lite"/>
    </source>
</evidence>
<sequence length="60" mass="6423">MMPVAPEQQRAAKTGQNDVGNELITPADPGKGAHQPEQPASFAQMSCTALRKNCCKILKD</sequence>
<keyword evidence="3" id="KW-1185">Reference proteome</keyword>
<organism evidence="2 3">
    <name type="scientific">Haematococcus lacustris</name>
    <name type="common">Green alga</name>
    <name type="synonym">Haematococcus pluvialis</name>
    <dbReference type="NCBI Taxonomy" id="44745"/>
    <lineage>
        <taxon>Eukaryota</taxon>
        <taxon>Viridiplantae</taxon>
        <taxon>Chlorophyta</taxon>
        <taxon>core chlorophytes</taxon>
        <taxon>Chlorophyceae</taxon>
        <taxon>CS clade</taxon>
        <taxon>Chlamydomonadales</taxon>
        <taxon>Haematococcaceae</taxon>
        <taxon>Haematococcus</taxon>
    </lineage>
</organism>
<dbReference type="Proteomes" id="UP000485058">
    <property type="component" value="Unassembled WGS sequence"/>
</dbReference>
<evidence type="ECO:0000313" key="3">
    <source>
        <dbReference type="Proteomes" id="UP000485058"/>
    </source>
</evidence>
<dbReference type="AlphaFoldDB" id="A0A6A0A677"/>
<gene>
    <name evidence="2" type="ORF">HaLaN_26438</name>
</gene>
<feature type="region of interest" description="Disordered" evidence="1">
    <location>
        <begin position="1"/>
        <end position="41"/>
    </location>
</feature>
<accession>A0A6A0A677</accession>
<proteinExistence type="predicted"/>
<comment type="caution">
    <text evidence="2">The sequence shown here is derived from an EMBL/GenBank/DDBJ whole genome shotgun (WGS) entry which is preliminary data.</text>
</comment>
<feature type="non-terminal residue" evidence="2">
    <location>
        <position position="1"/>
    </location>
</feature>